<dbReference type="AlphaFoldDB" id="A0A1Q6A148"/>
<feature type="signal peptide" evidence="1">
    <location>
        <begin position="1"/>
        <end position="21"/>
    </location>
</feature>
<evidence type="ECO:0000256" key="1">
    <source>
        <dbReference type="SAM" id="SignalP"/>
    </source>
</evidence>
<feature type="chain" id="PRO_5010312372" evidence="1">
    <location>
        <begin position="22"/>
        <end position="171"/>
    </location>
</feature>
<name>A0A1Q6A148_9SPHI</name>
<evidence type="ECO:0000313" key="2">
    <source>
        <dbReference type="EMBL" id="OKS87736.1"/>
    </source>
</evidence>
<dbReference type="RefSeq" id="WP_074490301.1">
    <property type="nucleotide sequence ID" value="NZ_FPAM01000016.1"/>
</dbReference>
<proteinExistence type="predicted"/>
<keyword evidence="1" id="KW-0732">Signal</keyword>
<comment type="caution">
    <text evidence="2">The sequence shown here is derived from an EMBL/GenBank/DDBJ whole genome shotgun (WGS) entry which is preliminary data.</text>
</comment>
<sequence>MKRHGMLTFILLLLAGATVKAQSYTVPVGYKMASQADYVKYEPNVVATVDWLQETSWTEELQKRRAATDFLFKWIQDTPTITVELMPELMTLTDRNNKLLAIFMGTYAKYAIEHPAFTKDEANLAAIKALIAKYKAEPTHIKDSDIERLIRKDKAGELEDWIRNEYNKSAS</sequence>
<gene>
    <name evidence="2" type="ORF">RG47T_3198</name>
</gene>
<dbReference type="OrthoDB" id="793442at2"/>
<evidence type="ECO:0000313" key="3">
    <source>
        <dbReference type="Proteomes" id="UP000186720"/>
    </source>
</evidence>
<reference evidence="2 3" key="1">
    <citation type="submission" date="2016-11" db="EMBL/GenBank/DDBJ databases">
        <title>Whole Genome Sequencing of Mucilaginibacter polytrichastri RG4-7(T) isolated from the moss sample.</title>
        <authorList>
            <person name="Li Y."/>
        </authorList>
    </citation>
    <scope>NUCLEOTIDE SEQUENCE [LARGE SCALE GENOMIC DNA]</scope>
    <source>
        <strain evidence="2 3">RG4-7</strain>
    </source>
</reference>
<keyword evidence="3" id="KW-1185">Reference proteome</keyword>
<organism evidence="2 3">
    <name type="scientific">Mucilaginibacter polytrichastri</name>
    <dbReference type="NCBI Taxonomy" id="1302689"/>
    <lineage>
        <taxon>Bacteria</taxon>
        <taxon>Pseudomonadati</taxon>
        <taxon>Bacteroidota</taxon>
        <taxon>Sphingobacteriia</taxon>
        <taxon>Sphingobacteriales</taxon>
        <taxon>Sphingobacteriaceae</taxon>
        <taxon>Mucilaginibacter</taxon>
    </lineage>
</organism>
<dbReference type="Proteomes" id="UP000186720">
    <property type="component" value="Unassembled WGS sequence"/>
</dbReference>
<dbReference type="EMBL" id="MPPL01000001">
    <property type="protein sequence ID" value="OKS87736.1"/>
    <property type="molecule type" value="Genomic_DNA"/>
</dbReference>
<accession>A0A1Q6A148</accession>
<protein>
    <submittedName>
        <fullName evidence="2">Uncharacterized protein</fullName>
    </submittedName>
</protein>
<dbReference type="STRING" id="1302689.RG47T_3198"/>